<dbReference type="Gene3D" id="2.30.42.10">
    <property type="match status" value="2"/>
</dbReference>
<dbReference type="KEGG" id="anf:AQPE_1223"/>
<dbReference type="SUPFAM" id="SSF50156">
    <property type="entry name" value="PDZ domain-like"/>
    <property type="match status" value="1"/>
</dbReference>
<evidence type="ECO:0000256" key="7">
    <source>
        <dbReference type="PIRSR" id="PIRSR611782-1"/>
    </source>
</evidence>
<name>A0A5K7S6W9_9BACT</name>
<keyword evidence="3" id="KW-0732">Signal</keyword>
<feature type="binding site" evidence="8">
    <location>
        <position position="155"/>
    </location>
    <ligand>
        <name>substrate</name>
    </ligand>
</feature>
<evidence type="ECO:0000259" key="9">
    <source>
        <dbReference type="PROSITE" id="PS50106"/>
    </source>
</evidence>
<dbReference type="RefSeq" id="WP_318350097.1">
    <property type="nucleotide sequence ID" value="NZ_AP018694.1"/>
</dbReference>
<feature type="binding site" evidence="8">
    <location>
        <begin position="230"/>
        <end position="232"/>
    </location>
    <ligand>
        <name>substrate</name>
    </ligand>
</feature>
<dbReference type="InterPro" id="IPR036034">
    <property type="entry name" value="PDZ_sf"/>
</dbReference>
<dbReference type="PRINTS" id="PR00834">
    <property type="entry name" value="PROTEASES2C"/>
</dbReference>
<feature type="active site" description="Charge relay system" evidence="7">
    <location>
        <position position="125"/>
    </location>
</feature>
<proteinExistence type="inferred from homology"/>
<dbReference type="PANTHER" id="PTHR22939:SF129">
    <property type="entry name" value="SERINE PROTEASE HTRA2, MITOCHONDRIAL"/>
    <property type="match status" value="1"/>
</dbReference>
<dbReference type="GO" id="GO:0006508">
    <property type="term" value="P:proteolysis"/>
    <property type="evidence" value="ECO:0007669"/>
    <property type="project" value="UniProtKB-KW"/>
</dbReference>
<keyword evidence="4" id="KW-0677">Repeat</keyword>
<feature type="binding site" evidence="8">
    <location>
        <position position="125"/>
    </location>
    <ligand>
        <name>substrate</name>
    </ligand>
</feature>
<dbReference type="InterPro" id="IPR001940">
    <property type="entry name" value="Peptidase_S1C"/>
</dbReference>
<keyword evidence="6" id="KW-0720">Serine protease</keyword>
<comment type="similarity">
    <text evidence="1">Belongs to the peptidase S1C family.</text>
</comment>
<dbReference type="FunFam" id="2.40.10.10:FF:000001">
    <property type="entry name" value="Periplasmic serine protease DegS"/>
    <property type="match status" value="1"/>
</dbReference>
<dbReference type="Pfam" id="PF13365">
    <property type="entry name" value="Trypsin_2"/>
    <property type="match status" value="1"/>
</dbReference>
<dbReference type="EMBL" id="AP018694">
    <property type="protein sequence ID" value="BBE17074.1"/>
    <property type="molecule type" value="Genomic_DNA"/>
</dbReference>
<dbReference type="SMART" id="SM00228">
    <property type="entry name" value="PDZ"/>
    <property type="match status" value="1"/>
</dbReference>
<evidence type="ECO:0000256" key="8">
    <source>
        <dbReference type="PIRSR" id="PIRSR611782-2"/>
    </source>
</evidence>
<feature type="active site" description="Charge relay system" evidence="7">
    <location>
        <position position="232"/>
    </location>
</feature>
<dbReference type="InterPro" id="IPR009003">
    <property type="entry name" value="Peptidase_S1_PA"/>
</dbReference>
<evidence type="ECO:0000256" key="3">
    <source>
        <dbReference type="ARBA" id="ARBA00022729"/>
    </source>
</evidence>
<keyword evidence="11" id="KW-1185">Reference proteome</keyword>
<gene>
    <name evidence="10" type="ORF">AQPE_1223</name>
</gene>
<accession>A0A5K7S6W9</accession>
<keyword evidence="2 10" id="KW-0645">Protease</keyword>
<evidence type="ECO:0000313" key="10">
    <source>
        <dbReference type="EMBL" id="BBE17074.1"/>
    </source>
</evidence>
<dbReference type="NCBIfam" id="TIGR02037">
    <property type="entry name" value="degP_htrA_DO"/>
    <property type="match status" value="1"/>
</dbReference>
<feature type="domain" description="PDZ" evidence="9">
    <location>
        <begin position="309"/>
        <end position="367"/>
    </location>
</feature>
<dbReference type="AlphaFoldDB" id="A0A5K7S6W9"/>
<reference evidence="10" key="1">
    <citation type="journal article" date="2020" name="Int. J. Syst. Evol. Microbiol.">
        <title>Aquipluma nitroreducens gen. nov. sp. nov., a novel facultatively anaerobic bacterium isolated from a freshwater lake.</title>
        <authorList>
            <person name="Watanabe M."/>
            <person name="Kojima H."/>
            <person name="Fukui M."/>
        </authorList>
    </citation>
    <scope>NUCLEOTIDE SEQUENCE</scope>
    <source>
        <strain evidence="10">MeG22</strain>
    </source>
</reference>
<dbReference type="PANTHER" id="PTHR22939">
    <property type="entry name" value="SERINE PROTEASE FAMILY S1C HTRA-RELATED"/>
    <property type="match status" value="1"/>
</dbReference>
<organism evidence="10 11">
    <name type="scientific">Aquipluma nitroreducens</name>
    <dbReference type="NCBI Taxonomy" id="2010828"/>
    <lineage>
        <taxon>Bacteria</taxon>
        <taxon>Pseudomonadati</taxon>
        <taxon>Bacteroidota</taxon>
        <taxon>Bacteroidia</taxon>
        <taxon>Marinilabiliales</taxon>
        <taxon>Prolixibacteraceae</taxon>
        <taxon>Aquipluma</taxon>
    </lineage>
</organism>
<evidence type="ECO:0000256" key="2">
    <source>
        <dbReference type="ARBA" id="ARBA00022670"/>
    </source>
</evidence>
<sequence>MKNLKTGLFTLLVALVGGFVALWAYTRYFDDPKVLTVQQEQSMRYASLPTTNGSELPDLTFAAENSVHAVVHIKVTQKGGSYSSNNIFDYFFGDGSSRSQQMPIRQGAGSGVIISPDGYIVTNNHVIDDADEISVVLNDKREFKAKLIGADPSTDVALIKIEASNLVTLKFSNSDNLKLGEWVLAVGNPFNLTSTVTAGIVSAKSRDIGINPDQMRIESFIQTDAAVNPGNSGGALVNTHGELVGINTAIASQTGSYSGYSFAIPSNIVQKVVADLKQYGDVQRALLNVNIGDVNADVAKKYNLDKIEGVFIGRVIPGGAAEIAGIKDNDVIISVDNVNVNSTAELQEQISKHRPGDKVVVEIKRDNKKKQFNVTLRNKHGDTDIVKGDSNPDNIFGAKFDAVSDRDKEELGIRYGVKISELGSGKFKDAGIKKGFIITQVNKTAVSEVEDLKRIIKNSRGGILVEGIYPNGEVAYYVFGNDFK</sequence>
<dbReference type="GO" id="GO:0004252">
    <property type="term" value="F:serine-type endopeptidase activity"/>
    <property type="evidence" value="ECO:0007669"/>
    <property type="project" value="InterPro"/>
</dbReference>
<dbReference type="PROSITE" id="PS50106">
    <property type="entry name" value="PDZ"/>
    <property type="match status" value="1"/>
</dbReference>
<dbReference type="InterPro" id="IPR001478">
    <property type="entry name" value="PDZ"/>
</dbReference>
<dbReference type="Proteomes" id="UP001193389">
    <property type="component" value="Chromosome"/>
</dbReference>
<protein>
    <submittedName>
        <fullName evidence="10">HtrA protease/chaperone protein</fullName>
    </submittedName>
</protein>
<dbReference type="SUPFAM" id="SSF50494">
    <property type="entry name" value="Trypsin-like serine proteases"/>
    <property type="match status" value="1"/>
</dbReference>
<evidence type="ECO:0000256" key="5">
    <source>
        <dbReference type="ARBA" id="ARBA00022801"/>
    </source>
</evidence>
<dbReference type="Pfam" id="PF13180">
    <property type="entry name" value="PDZ_2"/>
    <property type="match status" value="1"/>
</dbReference>
<dbReference type="InterPro" id="IPR011782">
    <property type="entry name" value="Pept_S1C_Do"/>
</dbReference>
<evidence type="ECO:0000313" key="11">
    <source>
        <dbReference type="Proteomes" id="UP001193389"/>
    </source>
</evidence>
<dbReference type="Gene3D" id="2.40.10.120">
    <property type="match status" value="1"/>
</dbReference>
<feature type="active site" description="Charge relay system" evidence="7">
    <location>
        <position position="155"/>
    </location>
</feature>
<evidence type="ECO:0000256" key="6">
    <source>
        <dbReference type="ARBA" id="ARBA00022825"/>
    </source>
</evidence>
<evidence type="ECO:0000256" key="4">
    <source>
        <dbReference type="ARBA" id="ARBA00022737"/>
    </source>
</evidence>
<keyword evidence="5" id="KW-0378">Hydrolase</keyword>
<evidence type="ECO:0000256" key="1">
    <source>
        <dbReference type="ARBA" id="ARBA00010541"/>
    </source>
</evidence>